<gene>
    <name evidence="2" type="ORF">DM02DRAFT_618572</name>
</gene>
<name>A0A2V1DBF2_9PLEO</name>
<dbReference type="PANTHER" id="PTHR11096:SF0">
    <property type="entry name" value="RNA 3'-TERMINAL PHOSPHATE CYCLASE"/>
    <property type="match status" value="1"/>
</dbReference>
<organism evidence="2 3">
    <name type="scientific">Periconia macrospinosa</name>
    <dbReference type="NCBI Taxonomy" id="97972"/>
    <lineage>
        <taxon>Eukaryota</taxon>
        <taxon>Fungi</taxon>
        <taxon>Dikarya</taxon>
        <taxon>Ascomycota</taxon>
        <taxon>Pezizomycotina</taxon>
        <taxon>Dothideomycetes</taxon>
        <taxon>Pleosporomycetidae</taxon>
        <taxon>Pleosporales</taxon>
        <taxon>Massarineae</taxon>
        <taxon>Periconiaceae</taxon>
        <taxon>Periconia</taxon>
    </lineage>
</organism>
<dbReference type="InterPro" id="IPR037136">
    <property type="entry name" value="RNA3'_phos_cyclase_dom_sf"/>
</dbReference>
<accession>A0A2V1DBF2</accession>
<dbReference type="SUPFAM" id="SSF55205">
    <property type="entry name" value="EPT/RTPC-like"/>
    <property type="match status" value="1"/>
</dbReference>
<dbReference type="Gene3D" id="3.65.10.20">
    <property type="entry name" value="RNA 3'-terminal phosphate cyclase domain"/>
    <property type="match status" value="2"/>
</dbReference>
<dbReference type="STRING" id="97972.A0A2V1DBF2"/>
<keyword evidence="3" id="KW-1185">Reference proteome</keyword>
<evidence type="ECO:0000313" key="3">
    <source>
        <dbReference type="Proteomes" id="UP000244855"/>
    </source>
</evidence>
<dbReference type="GO" id="GO:0005634">
    <property type="term" value="C:nucleus"/>
    <property type="evidence" value="ECO:0007669"/>
    <property type="project" value="TreeGrafter"/>
</dbReference>
<dbReference type="GO" id="GO:0003963">
    <property type="term" value="F:RNA-3'-phosphate cyclase activity"/>
    <property type="evidence" value="ECO:0007669"/>
    <property type="project" value="TreeGrafter"/>
</dbReference>
<dbReference type="InterPro" id="IPR023797">
    <property type="entry name" value="RNA3'_phos_cyclase_dom"/>
</dbReference>
<dbReference type="Pfam" id="PF01137">
    <property type="entry name" value="RTC"/>
    <property type="match status" value="1"/>
</dbReference>
<dbReference type="GO" id="GO:0006396">
    <property type="term" value="P:RNA processing"/>
    <property type="evidence" value="ECO:0007669"/>
    <property type="project" value="InterPro"/>
</dbReference>
<protein>
    <submittedName>
        <fullName evidence="2">RNA 3'-terminal phosphate cyclase</fullName>
    </submittedName>
</protein>
<dbReference type="EMBL" id="KZ805531">
    <property type="protein sequence ID" value="PVH94509.1"/>
    <property type="molecule type" value="Genomic_DNA"/>
</dbReference>
<dbReference type="OrthoDB" id="25029at2759"/>
<reference evidence="2 3" key="1">
    <citation type="journal article" date="2018" name="Sci. Rep.">
        <title>Comparative genomics provides insights into the lifestyle and reveals functional heterogeneity of dark septate endophytic fungi.</title>
        <authorList>
            <person name="Knapp D.G."/>
            <person name="Nemeth J.B."/>
            <person name="Barry K."/>
            <person name="Hainaut M."/>
            <person name="Henrissat B."/>
            <person name="Johnson J."/>
            <person name="Kuo A."/>
            <person name="Lim J.H.P."/>
            <person name="Lipzen A."/>
            <person name="Nolan M."/>
            <person name="Ohm R.A."/>
            <person name="Tamas L."/>
            <person name="Grigoriev I.V."/>
            <person name="Spatafora J.W."/>
            <person name="Nagy L.G."/>
            <person name="Kovacs G.M."/>
        </authorList>
    </citation>
    <scope>NUCLEOTIDE SEQUENCE [LARGE SCALE GENOMIC DNA]</scope>
    <source>
        <strain evidence="2 3">DSE2036</strain>
    </source>
</reference>
<evidence type="ECO:0000259" key="1">
    <source>
        <dbReference type="Pfam" id="PF01137"/>
    </source>
</evidence>
<dbReference type="PANTHER" id="PTHR11096">
    <property type="entry name" value="RNA 3' TERMINAL PHOSPHATE CYCLASE"/>
    <property type="match status" value="1"/>
</dbReference>
<dbReference type="Proteomes" id="UP000244855">
    <property type="component" value="Unassembled WGS sequence"/>
</dbReference>
<proteinExistence type="predicted"/>
<dbReference type="AlphaFoldDB" id="A0A2V1DBF2"/>
<feature type="domain" description="RNA 3'-terminal phosphate cyclase" evidence="1">
    <location>
        <begin position="12"/>
        <end position="386"/>
    </location>
</feature>
<sequence length="427" mass="45835">MPEPIHLSGTTLEGGGQLVRICICLGVLTSTPIYITSIRGNRSGGGGLKSQHLTSIQWLAHASNAHVKGMGLKSKQLTFTPSPSATNAWETETGGDITIKQSTPGSVTLVLQAILPYILFTTTTPIRIRLTGGTNVSNSPSVDYIEQVLIPILSLIGVPPITSKIHARGWSQGGTSLGGVTYTVNPFPPSPSPGSPKLPTFNLTERGDIVSVHATIIAPSSYEHPLTKHLNTVLTSASVLCDLSPTALKTIPEIQTTTSFTPSHHPKRIYLLLVATTSTGIKLGHDWLYDRRIDVTSPIDSIVESLVAKVVQGLLREVRHGGCVDEWMRDQIVVFQALAGGVCGVHGGRRRRKKENGDEEEGTLEPSLHARTAMWVAEQILGVKFDAENGTCVGVGFAGDARMREEEETDHIDVVGTLTQDMARVEL</sequence>
<dbReference type="InterPro" id="IPR013792">
    <property type="entry name" value="RNA3'P_cycl/enolpyr_Trfase_a/b"/>
</dbReference>
<evidence type="ECO:0000313" key="2">
    <source>
        <dbReference type="EMBL" id="PVH94509.1"/>
    </source>
</evidence>
<dbReference type="InterPro" id="IPR000228">
    <property type="entry name" value="RNA3'_term_phos_cyc"/>
</dbReference>